<dbReference type="PANTHER" id="PTHR21600:SF88">
    <property type="entry name" value="RNA PSEUDOURIDINE SYNTHASE 5"/>
    <property type="match status" value="1"/>
</dbReference>
<dbReference type="InterPro" id="IPR050188">
    <property type="entry name" value="RluA_PseudoU_synthase"/>
</dbReference>
<dbReference type="PANTHER" id="PTHR21600">
    <property type="entry name" value="MITOCHONDRIAL RNA PSEUDOURIDINE SYNTHASE"/>
    <property type="match status" value="1"/>
</dbReference>
<dbReference type="InterPro" id="IPR020103">
    <property type="entry name" value="PsdUridine_synth_cat_dom_sf"/>
</dbReference>
<organism evidence="2 3">
    <name type="scientific">Corallococcus caeni</name>
    <dbReference type="NCBI Taxonomy" id="3082388"/>
    <lineage>
        <taxon>Bacteria</taxon>
        <taxon>Pseudomonadati</taxon>
        <taxon>Myxococcota</taxon>
        <taxon>Myxococcia</taxon>
        <taxon>Myxococcales</taxon>
        <taxon>Cystobacterineae</taxon>
        <taxon>Myxococcaceae</taxon>
        <taxon>Corallococcus</taxon>
    </lineage>
</organism>
<evidence type="ECO:0000313" key="2">
    <source>
        <dbReference type="EMBL" id="GMU06669.1"/>
    </source>
</evidence>
<name>A0ABQ6QRM0_9BACT</name>
<evidence type="ECO:0000259" key="1">
    <source>
        <dbReference type="Pfam" id="PF00849"/>
    </source>
</evidence>
<dbReference type="RefSeq" id="WP_338277520.1">
    <property type="nucleotide sequence ID" value="NZ_BTTX01000003.1"/>
</dbReference>
<dbReference type="PROSITE" id="PS01129">
    <property type="entry name" value="PSI_RLU"/>
    <property type="match status" value="1"/>
</dbReference>
<sequence length="303" mass="33152">MTSNSGLNDGYVYREQIEAGAGRSALAYLTDTYRHSSEAEWRARFLRGEVQLDGVTATGEEVLRARQVLCWHRPPWLEGETPDSFELVHEDATLLAVIKPGGLPTIPSGGFLKNTLLSFVRKRWPEASALHRLGRATSGLVLFSRTREAAARLSRDWREGSVEKRYRALSEGLATQEHYEIRAPIGLVPHPLLGSVHGATPQGKASSSSARVLERRAGQTLFEVHIHTGRPEQIRIHLAFIGHPLAGDPLFAAGGLPREHSPGLPGDGGYLLHAETLAFTHPLTGERLRLYAPPPPGLRTAEG</sequence>
<comment type="caution">
    <text evidence="2">The sequence shown here is derived from an EMBL/GenBank/DDBJ whole genome shotgun (WGS) entry which is preliminary data.</text>
</comment>
<proteinExistence type="predicted"/>
<protein>
    <submittedName>
        <fullName evidence="2">RluA family pseudouridine synthase</fullName>
    </submittedName>
</protein>
<reference evidence="2 3" key="1">
    <citation type="journal article" date="2024" name="Arch. Microbiol.">
        <title>Corallococcus caeni sp. nov., a novel myxobacterium isolated from activated sludge.</title>
        <authorList>
            <person name="Tomita S."/>
            <person name="Nakai R."/>
            <person name="Kuroda K."/>
            <person name="Kurashita H."/>
            <person name="Hatamoto M."/>
            <person name="Yamaguchi T."/>
            <person name="Narihiro T."/>
        </authorList>
    </citation>
    <scope>NUCLEOTIDE SEQUENCE [LARGE SCALE GENOMIC DNA]</scope>
    <source>
        <strain evidence="2 3">NO1</strain>
    </source>
</reference>
<dbReference type="CDD" id="cd02869">
    <property type="entry name" value="PseudoU_synth_RluA_like"/>
    <property type="match status" value="1"/>
</dbReference>
<accession>A0ABQ6QRM0</accession>
<keyword evidence="3" id="KW-1185">Reference proteome</keyword>
<dbReference type="Gene3D" id="3.30.2350.10">
    <property type="entry name" value="Pseudouridine synthase"/>
    <property type="match status" value="1"/>
</dbReference>
<gene>
    <name evidence="2" type="ORF">ASNO1_29220</name>
</gene>
<feature type="domain" description="Pseudouridine synthase RsuA/RluA-like" evidence="1">
    <location>
        <begin position="95"/>
        <end position="239"/>
    </location>
</feature>
<dbReference type="Proteomes" id="UP001342631">
    <property type="component" value="Unassembled WGS sequence"/>
</dbReference>
<dbReference type="EMBL" id="BTTX01000003">
    <property type="protein sequence ID" value="GMU06669.1"/>
    <property type="molecule type" value="Genomic_DNA"/>
</dbReference>
<dbReference type="InterPro" id="IPR006224">
    <property type="entry name" value="PsdUridine_synth_RluA-like_CS"/>
</dbReference>
<evidence type="ECO:0000313" key="3">
    <source>
        <dbReference type="Proteomes" id="UP001342631"/>
    </source>
</evidence>
<dbReference type="SUPFAM" id="SSF55120">
    <property type="entry name" value="Pseudouridine synthase"/>
    <property type="match status" value="1"/>
</dbReference>
<dbReference type="Pfam" id="PF00849">
    <property type="entry name" value="PseudoU_synth_2"/>
    <property type="match status" value="1"/>
</dbReference>
<dbReference type="InterPro" id="IPR006145">
    <property type="entry name" value="PsdUridine_synth_RsuA/RluA"/>
</dbReference>